<dbReference type="GO" id="GO:0032259">
    <property type="term" value="P:methylation"/>
    <property type="evidence" value="ECO:0007669"/>
    <property type="project" value="UniProtKB-KW"/>
</dbReference>
<evidence type="ECO:0000313" key="4">
    <source>
        <dbReference type="EMBL" id="MBB5064094.1"/>
    </source>
</evidence>
<dbReference type="InterPro" id="IPR029064">
    <property type="entry name" value="Ribosomal_eL30-like_sf"/>
</dbReference>
<protein>
    <submittedName>
        <fullName evidence="4">TrmH family RNA methyltransferase</fullName>
    </submittedName>
</protein>
<evidence type="ECO:0000313" key="5">
    <source>
        <dbReference type="Proteomes" id="UP000584867"/>
    </source>
</evidence>
<dbReference type="GO" id="GO:0006396">
    <property type="term" value="P:RNA processing"/>
    <property type="evidence" value="ECO:0007669"/>
    <property type="project" value="InterPro"/>
</dbReference>
<keyword evidence="1 4" id="KW-0489">Methyltransferase</keyword>
<dbReference type="CDD" id="cd18095">
    <property type="entry name" value="SpoU-like_rRNA-MTase"/>
    <property type="match status" value="1"/>
</dbReference>
<dbReference type="Pfam" id="PF08032">
    <property type="entry name" value="SpoU_sub_bind"/>
    <property type="match status" value="1"/>
</dbReference>
<dbReference type="GO" id="GO:0003723">
    <property type="term" value="F:RNA binding"/>
    <property type="evidence" value="ECO:0007669"/>
    <property type="project" value="InterPro"/>
</dbReference>
<dbReference type="GO" id="GO:0008173">
    <property type="term" value="F:RNA methyltransferase activity"/>
    <property type="evidence" value="ECO:0007669"/>
    <property type="project" value="InterPro"/>
</dbReference>
<dbReference type="GO" id="GO:0005737">
    <property type="term" value="C:cytoplasm"/>
    <property type="evidence" value="ECO:0007669"/>
    <property type="project" value="UniProtKB-ARBA"/>
</dbReference>
<dbReference type="EMBL" id="JACHIO010000009">
    <property type="protein sequence ID" value="MBB5064094.1"/>
    <property type="molecule type" value="Genomic_DNA"/>
</dbReference>
<dbReference type="Gene3D" id="3.30.1330.30">
    <property type="match status" value="1"/>
</dbReference>
<name>A0A7W7ZQT5_9BACT</name>
<dbReference type="Gene3D" id="3.40.1280.10">
    <property type="match status" value="1"/>
</dbReference>
<dbReference type="InterPro" id="IPR013123">
    <property type="entry name" value="SpoU_subst-bd"/>
</dbReference>
<dbReference type="RefSeq" id="WP_184255719.1">
    <property type="nucleotide sequence ID" value="NZ_JACHIO010000009.1"/>
</dbReference>
<dbReference type="SUPFAM" id="SSF55315">
    <property type="entry name" value="L30e-like"/>
    <property type="match status" value="1"/>
</dbReference>
<feature type="domain" description="RNA 2-O ribose methyltransferase substrate binding" evidence="3">
    <location>
        <begin position="34"/>
        <end position="107"/>
    </location>
</feature>
<dbReference type="AlphaFoldDB" id="A0A7W7ZQT5"/>
<dbReference type="SUPFAM" id="SSF75217">
    <property type="entry name" value="alpha/beta knot"/>
    <property type="match status" value="1"/>
</dbReference>
<sequence>MTLPPPITSRTNARVKALRAACSGKSSLPGELLGVEGENLIGEALRSGVVFDTVYVREGSEGALDRPSLKGLQAESWAVLSKDVFESAVDTASPQGIAATFRITQPLSLEAPKKSEVCLVLEDIQDPGNFGTLIRSAEAFSVSRVYVTPGTVNQWNPKAMRASAGSVFRMPVVRGPLSEIKAALGAEGVRLYAAVARSSGATPVMQARLLAPCALMIGNEGAGLSAAALELADEQVHIPCSVESLNAAIAGSTLMYESFRQNLHEASGRIHLSKGL</sequence>
<dbReference type="Pfam" id="PF00588">
    <property type="entry name" value="SpoU_methylase"/>
    <property type="match status" value="1"/>
</dbReference>
<dbReference type="SMART" id="SM00967">
    <property type="entry name" value="SpoU_sub_bind"/>
    <property type="match status" value="1"/>
</dbReference>
<reference evidence="4 5" key="1">
    <citation type="submission" date="2020-08" db="EMBL/GenBank/DDBJ databases">
        <title>Genomic Encyclopedia of Type Strains, Phase IV (KMG-V): Genome sequencing to study the core and pangenomes of soil and plant-associated prokaryotes.</title>
        <authorList>
            <person name="Whitman W."/>
        </authorList>
    </citation>
    <scope>NUCLEOTIDE SEQUENCE [LARGE SCALE GENOMIC DNA]</scope>
    <source>
        <strain evidence="4 5">X5P3</strain>
    </source>
</reference>
<evidence type="ECO:0000256" key="2">
    <source>
        <dbReference type="ARBA" id="ARBA00022679"/>
    </source>
</evidence>
<organism evidence="4 5">
    <name type="scientific">Granulicella mallensis</name>
    <dbReference type="NCBI Taxonomy" id="940614"/>
    <lineage>
        <taxon>Bacteria</taxon>
        <taxon>Pseudomonadati</taxon>
        <taxon>Acidobacteriota</taxon>
        <taxon>Terriglobia</taxon>
        <taxon>Terriglobales</taxon>
        <taxon>Acidobacteriaceae</taxon>
        <taxon>Granulicella</taxon>
    </lineage>
</organism>
<dbReference type="InterPro" id="IPR029026">
    <property type="entry name" value="tRNA_m1G_MTases_N"/>
</dbReference>
<gene>
    <name evidence="4" type="ORF">HDF15_002445</name>
</gene>
<keyword evidence="2 4" id="KW-0808">Transferase</keyword>
<accession>A0A7W7ZQT5</accession>
<comment type="caution">
    <text evidence="4">The sequence shown here is derived from an EMBL/GenBank/DDBJ whole genome shotgun (WGS) entry which is preliminary data.</text>
</comment>
<dbReference type="InterPro" id="IPR051259">
    <property type="entry name" value="rRNA_Methyltransferase"/>
</dbReference>
<dbReference type="InterPro" id="IPR029028">
    <property type="entry name" value="Alpha/beta_knot_MTases"/>
</dbReference>
<proteinExistence type="predicted"/>
<evidence type="ECO:0000256" key="1">
    <source>
        <dbReference type="ARBA" id="ARBA00022603"/>
    </source>
</evidence>
<dbReference type="InterPro" id="IPR001537">
    <property type="entry name" value="SpoU_MeTrfase"/>
</dbReference>
<dbReference type="PANTHER" id="PTHR43191">
    <property type="entry name" value="RRNA METHYLTRANSFERASE 3"/>
    <property type="match status" value="1"/>
</dbReference>
<dbReference type="Proteomes" id="UP000584867">
    <property type="component" value="Unassembled WGS sequence"/>
</dbReference>
<evidence type="ECO:0000259" key="3">
    <source>
        <dbReference type="SMART" id="SM00967"/>
    </source>
</evidence>
<dbReference type="PANTHER" id="PTHR43191:SF2">
    <property type="entry name" value="RRNA METHYLTRANSFERASE 3, MITOCHONDRIAL"/>
    <property type="match status" value="1"/>
</dbReference>